<gene>
    <name evidence="1" type="ORF">L6164_033280</name>
</gene>
<dbReference type="EMBL" id="CM039438">
    <property type="protein sequence ID" value="KAI4299858.1"/>
    <property type="molecule type" value="Genomic_DNA"/>
</dbReference>
<keyword evidence="2" id="KW-1185">Reference proteome</keyword>
<sequence length="132" mass="15326">MRTGNEESTIIGRDPWLPGQDNHKVLSIISQELAFSTVSRSIKQDHKEWDIELVFTMFDGEEARDGNFTIKSAYKKILSMKLQKSNHPVAEEFTTVWRRIWSLNIPPKYAFFVEMLQGYIYSQQIVPLSGDE</sequence>
<accession>A0ACB9KRE2</accession>
<comment type="caution">
    <text evidence="1">The sequence shown here is derived from an EMBL/GenBank/DDBJ whole genome shotgun (WGS) entry which is preliminary data.</text>
</comment>
<organism evidence="1 2">
    <name type="scientific">Bauhinia variegata</name>
    <name type="common">Purple orchid tree</name>
    <name type="synonym">Phanera variegata</name>
    <dbReference type="NCBI Taxonomy" id="167791"/>
    <lineage>
        <taxon>Eukaryota</taxon>
        <taxon>Viridiplantae</taxon>
        <taxon>Streptophyta</taxon>
        <taxon>Embryophyta</taxon>
        <taxon>Tracheophyta</taxon>
        <taxon>Spermatophyta</taxon>
        <taxon>Magnoliopsida</taxon>
        <taxon>eudicotyledons</taxon>
        <taxon>Gunneridae</taxon>
        <taxon>Pentapetalae</taxon>
        <taxon>rosids</taxon>
        <taxon>fabids</taxon>
        <taxon>Fabales</taxon>
        <taxon>Fabaceae</taxon>
        <taxon>Cercidoideae</taxon>
        <taxon>Cercideae</taxon>
        <taxon>Bauhiniinae</taxon>
        <taxon>Bauhinia</taxon>
    </lineage>
</organism>
<proteinExistence type="predicted"/>
<name>A0ACB9KRE2_BAUVA</name>
<reference evidence="1 2" key="1">
    <citation type="journal article" date="2022" name="DNA Res.">
        <title>Chromosomal-level genome assembly of the orchid tree Bauhinia variegata (Leguminosae; Cercidoideae) supports the allotetraploid origin hypothesis of Bauhinia.</title>
        <authorList>
            <person name="Zhong Y."/>
            <person name="Chen Y."/>
            <person name="Zheng D."/>
            <person name="Pang J."/>
            <person name="Liu Y."/>
            <person name="Luo S."/>
            <person name="Meng S."/>
            <person name="Qian L."/>
            <person name="Wei D."/>
            <person name="Dai S."/>
            <person name="Zhou R."/>
        </authorList>
    </citation>
    <scope>NUCLEOTIDE SEQUENCE [LARGE SCALE GENOMIC DNA]</scope>
    <source>
        <strain evidence="1">BV-YZ2020</strain>
    </source>
</reference>
<evidence type="ECO:0000313" key="2">
    <source>
        <dbReference type="Proteomes" id="UP000828941"/>
    </source>
</evidence>
<dbReference type="Proteomes" id="UP000828941">
    <property type="component" value="Chromosome 13"/>
</dbReference>
<protein>
    <submittedName>
        <fullName evidence="1">Uncharacterized protein</fullName>
    </submittedName>
</protein>
<evidence type="ECO:0000313" key="1">
    <source>
        <dbReference type="EMBL" id="KAI4299858.1"/>
    </source>
</evidence>